<dbReference type="PANTHER" id="PTHR47739">
    <property type="entry name" value="TRNA1(VAL) (ADENINE(37)-N6)-METHYLTRANSFERASE"/>
    <property type="match status" value="1"/>
</dbReference>
<evidence type="ECO:0000256" key="1">
    <source>
        <dbReference type="ARBA" id="ARBA00022490"/>
    </source>
</evidence>
<reference evidence="8 9" key="1">
    <citation type="submission" date="2021-12" db="EMBL/GenBank/DDBJ databases">
        <title>Mucilaginibacter roseus genome.</title>
        <authorList>
            <person name="Ferreira J.R."/>
            <person name="Newman J.D."/>
        </authorList>
    </citation>
    <scope>NUCLEOTIDE SEQUENCE [LARGE SCALE GENOMIC DNA]</scope>
    <source>
        <strain evidence="8 9">LMG 28454</strain>
    </source>
</reference>
<name>A0ABS8U7Z0_9SPHI</name>
<evidence type="ECO:0000256" key="6">
    <source>
        <dbReference type="HAMAP-Rule" id="MF_01872"/>
    </source>
</evidence>
<evidence type="ECO:0000256" key="4">
    <source>
        <dbReference type="ARBA" id="ARBA00022691"/>
    </source>
</evidence>
<dbReference type="InterPro" id="IPR029063">
    <property type="entry name" value="SAM-dependent_MTases_sf"/>
</dbReference>
<dbReference type="Proteomes" id="UP001199919">
    <property type="component" value="Unassembled WGS sequence"/>
</dbReference>
<evidence type="ECO:0000259" key="7">
    <source>
        <dbReference type="Pfam" id="PF05175"/>
    </source>
</evidence>
<feature type="domain" description="Methyltransferase small" evidence="7">
    <location>
        <begin position="26"/>
        <end position="161"/>
    </location>
</feature>
<keyword evidence="3 6" id="KW-0808">Transferase</keyword>
<evidence type="ECO:0000313" key="8">
    <source>
        <dbReference type="EMBL" id="MCD8742044.1"/>
    </source>
</evidence>
<evidence type="ECO:0000256" key="3">
    <source>
        <dbReference type="ARBA" id="ARBA00022679"/>
    </source>
</evidence>
<comment type="catalytic activity">
    <reaction evidence="6">
        <text>adenosine(37) in tRNA1(Val) + S-adenosyl-L-methionine = N(6)-methyladenosine(37) in tRNA1(Val) + S-adenosyl-L-homocysteine + H(+)</text>
        <dbReference type="Rhea" id="RHEA:43160"/>
        <dbReference type="Rhea" id="RHEA-COMP:10369"/>
        <dbReference type="Rhea" id="RHEA-COMP:10370"/>
        <dbReference type="ChEBI" id="CHEBI:15378"/>
        <dbReference type="ChEBI" id="CHEBI:57856"/>
        <dbReference type="ChEBI" id="CHEBI:59789"/>
        <dbReference type="ChEBI" id="CHEBI:74411"/>
        <dbReference type="ChEBI" id="CHEBI:74449"/>
        <dbReference type="EC" id="2.1.1.223"/>
    </reaction>
</comment>
<sequence>MAGVFRFKQFGVDQSGCAMKINTDGVLLGALAGEGQSQSILDIGTGTGVIALMLAQRFALAQIDAVEIDDDAAKTGLNNFEGSPYRDRLSVHHQDFNTFFAENPEKRYDIIITNPPFYIDALTSPTAKINQAKHADRNFFEDLIRGISNHLTETGTCWLVLPVNTAAFVETLLIGHHLHLQKTIIIRSYADSEPHRYIIAIGIADTEPTSEQFLIYDAPKVYSRQYIDTLKEFFIVF</sequence>
<dbReference type="PROSITE" id="PS00092">
    <property type="entry name" value="N6_MTASE"/>
    <property type="match status" value="1"/>
</dbReference>
<accession>A0ABS8U7Z0</accession>
<dbReference type="SUPFAM" id="SSF53335">
    <property type="entry name" value="S-adenosyl-L-methionine-dependent methyltransferases"/>
    <property type="match status" value="1"/>
</dbReference>
<comment type="similarity">
    <text evidence="6">Belongs to the methyltransferase superfamily. tRNA (adenine-N(6)-)-methyltransferase family.</text>
</comment>
<dbReference type="Pfam" id="PF05175">
    <property type="entry name" value="MTS"/>
    <property type="match status" value="1"/>
</dbReference>
<organism evidence="8 9">
    <name type="scientific">Mucilaginibacter roseus</name>
    <dbReference type="NCBI Taxonomy" id="1528868"/>
    <lineage>
        <taxon>Bacteria</taxon>
        <taxon>Pseudomonadati</taxon>
        <taxon>Bacteroidota</taxon>
        <taxon>Sphingobacteriia</taxon>
        <taxon>Sphingobacteriales</taxon>
        <taxon>Sphingobacteriaceae</taxon>
        <taxon>Mucilaginibacter</taxon>
    </lineage>
</organism>
<dbReference type="GO" id="GO:0008168">
    <property type="term" value="F:methyltransferase activity"/>
    <property type="evidence" value="ECO:0007669"/>
    <property type="project" value="UniProtKB-KW"/>
</dbReference>
<evidence type="ECO:0000256" key="5">
    <source>
        <dbReference type="ARBA" id="ARBA00022694"/>
    </source>
</evidence>
<keyword evidence="9" id="KW-1185">Reference proteome</keyword>
<dbReference type="EMBL" id="JAJPWV010000005">
    <property type="protein sequence ID" value="MCD8742044.1"/>
    <property type="molecule type" value="Genomic_DNA"/>
</dbReference>
<evidence type="ECO:0000256" key="2">
    <source>
        <dbReference type="ARBA" id="ARBA00022603"/>
    </source>
</evidence>
<dbReference type="InterPro" id="IPR022882">
    <property type="entry name" value="tRNA_adenine-N6_MeTrfase"/>
</dbReference>
<dbReference type="InterPro" id="IPR007848">
    <property type="entry name" value="Small_mtfrase_dom"/>
</dbReference>
<gene>
    <name evidence="8" type="ORF">LT679_15630</name>
</gene>
<protein>
    <recommendedName>
        <fullName evidence="6">tRNA1(Val) (adenine(37)-N6)-methyltransferase</fullName>
        <ecNumber evidence="6">2.1.1.223</ecNumber>
    </recommendedName>
    <alternativeName>
        <fullName evidence="6">tRNA m6A37 methyltransferase</fullName>
    </alternativeName>
</protein>
<proteinExistence type="inferred from homology"/>
<dbReference type="CDD" id="cd02440">
    <property type="entry name" value="AdoMet_MTases"/>
    <property type="match status" value="1"/>
</dbReference>
<keyword evidence="5 6" id="KW-0819">tRNA processing</keyword>
<comment type="subcellular location">
    <subcellularLocation>
        <location evidence="6">Cytoplasm</location>
    </subcellularLocation>
</comment>
<keyword evidence="2 6" id="KW-0489">Methyltransferase</keyword>
<comment type="function">
    <text evidence="6">Specifically methylates the adenine in position 37 of tRNA(1)(Val) (anticodon cmo5UAC).</text>
</comment>
<dbReference type="RefSeq" id="WP_232178576.1">
    <property type="nucleotide sequence ID" value="NZ_JAJPWV010000005.1"/>
</dbReference>
<keyword evidence="4 6" id="KW-0949">S-adenosyl-L-methionine</keyword>
<dbReference type="InterPro" id="IPR050210">
    <property type="entry name" value="tRNA_Adenine-N(6)_MTase"/>
</dbReference>
<dbReference type="PANTHER" id="PTHR47739:SF1">
    <property type="entry name" value="TRNA1(VAL) (ADENINE(37)-N6)-METHYLTRANSFERASE"/>
    <property type="match status" value="1"/>
</dbReference>
<dbReference type="HAMAP" id="MF_01872">
    <property type="entry name" value="tRNA_methyltr_YfiC"/>
    <property type="match status" value="1"/>
</dbReference>
<dbReference type="Gene3D" id="3.40.50.150">
    <property type="entry name" value="Vaccinia Virus protein VP39"/>
    <property type="match status" value="1"/>
</dbReference>
<dbReference type="InterPro" id="IPR002052">
    <property type="entry name" value="DNA_methylase_N6_adenine_CS"/>
</dbReference>
<comment type="caution">
    <text evidence="8">The sequence shown here is derived from an EMBL/GenBank/DDBJ whole genome shotgun (WGS) entry which is preliminary data.</text>
</comment>
<dbReference type="EC" id="2.1.1.223" evidence="6"/>
<dbReference type="GO" id="GO:0032259">
    <property type="term" value="P:methylation"/>
    <property type="evidence" value="ECO:0007669"/>
    <property type="project" value="UniProtKB-KW"/>
</dbReference>
<keyword evidence="1 6" id="KW-0963">Cytoplasm</keyword>
<evidence type="ECO:0000313" key="9">
    <source>
        <dbReference type="Proteomes" id="UP001199919"/>
    </source>
</evidence>